<evidence type="ECO:0000259" key="9">
    <source>
        <dbReference type="PROSITE" id="PS50011"/>
    </source>
</evidence>
<comment type="catalytic activity">
    <reaction evidence="7">
        <text>L-threonyl-[protein] + ATP = O-phospho-L-threonyl-[protein] + ADP + H(+)</text>
        <dbReference type="Rhea" id="RHEA:46608"/>
        <dbReference type="Rhea" id="RHEA-COMP:11060"/>
        <dbReference type="Rhea" id="RHEA-COMP:11605"/>
        <dbReference type="ChEBI" id="CHEBI:15378"/>
        <dbReference type="ChEBI" id="CHEBI:30013"/>
        <dbReference type="ChEBI" id="CHEBI:30616"/>
        <dbReference type="ChEBI" id="CHEBI:61977"/>
        <dbReference type="ChEBI" id="CHEBI:456216"/>
        <dbReference type="EC" id="2.7.11.22"/>
    </reaction>
</comment>
<dbReference type="Pfam" id="PF00069">
    <property type="entry name" value="Pkinase"/>
    <property type="match status" value="1"/>
</dbReference>
<evidence type="ECO:0000313" key="10">
    <source>
        <dbReference type="EMBL" id="EFJ40487.1"/>
    </source>
</evidence>
<dbReference type="FunFam" id="1.10.510.10:FF:000980">
    <property type="entry name" value="Predicted protein"/>
    <property type="match status" value="1"/>
</dbReference>
<dbReference type="Proteomes" id="UP000001058">
    <property type="component" value="Unassembled WGS sequence"/>
</dbReference>
<evidence type="ECO:0000256" key="2">
    <source>
        <dbReference type="ARBA" id="ARBA00022527"/>
    </source>
</evidence>
<evidence type="ECO:0000256" key="4">
    <source>
        <dbReference type="ARBA" id="ARBA00022741"/>
    </source>
</evidence>
<keyword evidence="6" id="KW-0067">ATP-binding</keyword>
<dbReference type="GO" id="GO:0004693">
    <property type="term" value="F:cyclin-dependent protein serine/threonine kinase activity"/>
    <property type="evidence" value="ECO:0007669"/>
    <property type="project" value="UniProtKB-EC"/>
</dbReference>
<dbReference type="EMBL" id="GL378415">
    <property type="protein sequence ID" value="EFJ40487.1"/>
    <property type="molecule type" value="Genomic_DNA"/>
</dbReference>
<dbReference type="FunFam" id="3.30.200.20:FF:000049">
    <property type="entry name" value="cyclin-dependent kinase-like 1 isoform X1"/>
    <property type="match status" value="1"/>
</dbReference>
<dbReference type="OrthoDB" id="538973at2759"/>
<keyword evidence="3" id="KW-0808">Transferase</keyword>
<evidence type="ECO:0000256" key="1">
    <source>
        <dbReference type="ARBA" id="ARBA00012425"/>
    </source>
</evidence>
<dbReference type="GeneID" id="9627928"/>
<dbReference type="EC" id="2.7.11.22" evidence="1"/>
<sequence>GAYAFVWKCMERSTGRLIAVKGFKQAHEIPEIMRLAVREVQVLQMLKHPAIIPLIEAFKSKSGRVYMVFPFVESNAYQWFQEFPEGIPMPWLKLVVWQLLHALAYLHQRKVVHRDIKPGNILLSEGGGVKLCDFGFARTTHCGPRDAEDLTSYVVTRWYRAPEVLVGDRYGPACDIWSLGCTVAELATARPLFQGNSSAEQLWRIMRCFGPLTASQASCMSSNPLYTRVRVTTRGRTLRERLLGCDPDLFCLVESCLQLDPSDRPTARELLQSPYFS</sequence>
<feature type="non-terminal residue" evidence="10">
    <location>
        <position position="1"/>
    </location>
</feature>
<gene>
    <name evidence="10" type="ORF">VOLCADRAFT_31877</name>
</gene>
<feature type="domain" description="Protein kinase" evidence="9">
    <location>
        <begin position="1"/>
        <end position="276"/>
    </location>
</feature>
<evidence type="ECO:0000313" key="11">
    <source>
        <dbReference type="Proteomes" id="UP000001058"/>
    </source>
</evidence>
<evidence type="ECO:0000256" key="7">
    <source>
        <dbReference type="ARBA" id="ARBA00047811"/>
    </source>
</evidence>
<dbReference type="InterPro" id="IPR050117">
    <property type="entry name" value="MAPK"/>
</dbReference>
<reference evidence="10 11" key="1">
    <citation type="journal article" date="2010" name="Science">
        <title>Genomic analysis of organismal complexity in the multicellular green alga Volvox carteri.</title>
        <authorList>
            <person name="Prochnik S.E."/>
            <person name="Umen J."/>
            <person name="Nedelcu A.M."/>
            <person name="Hallmann A."/>
            <person name="Miller S.M."/>
            <person name="Nishii I."/>
            <person name="Ferris P."/>
            <person name="Kuo A."/>
            <person name="Mitros T."/>
            <person name="Fritz-Laylin L.K."/>
            <person name="Hellsten U."/>
            <person name="Chapman J."/>
            <person name="Simakov O."/>
            <person name="Rensing S.A."/>
            <person name="Terry A."/>
            <person name="Pangilinan J."/>
            <person name="Kapitonov V."/>
            <person name="Jurka J."/>
            <person name="Salamov A."/>
            <person name="Shapiro H."/>
            <person name="Schmutz J."/>
            <person name="Grimwood J."/>
            <person name="Lindquist E."/>
            <person name="Lucas S."/>
            <person name="Grigoriev I.V."/>
            <person name="Schmitt R."/>
            <person name="Kirk D."/>
            <person name="Rokhsar D.S."/>
        </authorList>
    </citation>
    <scope>NUCLEOTIDE SEQUENCE [LARGE SCALE GENOMIC DNA]</scope>
    <source>
        <strain evidence="11">f. Nagariensis / Eve</strain>
    </source>
</reference>
<dbReference type="InParanoid" id="D8UIK1"/>
<dbReference type="InterPro" id="IPR000719">
    <property type="entry name" value="Prot_kinase_dom"/>
</dbReference>
<keyword evidence="5" id="KW-0418">Kinase</keyword>
<dbReference type="eggNOG" id="KOG0593">
    <property type="taxonomic scope" value="Eukaryota"/>
</dbReference>
<dbReference type="Gene3D" id="1.10.510.10">
    <property type="entry name" value="Transferase(Phosphotransferase) domain 1"/>
    <property type="match status" value="1"/>
</dbReference>
<evidence type="ECO:0000256" key="3">
    <source>
        <dbReference type="ARBA" id="ARBA00022679"/>
    </source>
</evidence>
<dbReference type="RefSeq" id="XP_002958487.1">
    <property type="nucleotide sequence ID" value="XM_002958441.1"/>
</dbReference>
<dbReference type="GO" id="GO:0005524">
    <property type="term" value="F:ATP binding"/>
    <property type="evidence" value="ECO:0007669"/>
    <property type="project" value="UniProtKB-KW"/>
</dbReference>
<dbReference type="PANTHER" id="PTHR24055">
    <property type="entry name" value="MITOGEN-ACTIVATED PROTEIN KINASE"/>
    <property type="match status" value="1"/>
</dbReference>
<dbReference type="Gene3D" id="3.30.200.20">
    <property type="entry name" value="Phosphorylase Kinase, domain 1"/>
    <property type="match status" value="1"/>
</dbReference>
<dbReference type="SMART" id="SM00220">
    <property type="entry name" value="S_TKc"/>
    <property type="match status" value="1"/>
</dbReference>
<dbReference type="PROSITE" id="PS00108">
    <property type="entry name" value="PROTEIN_KINASE_ST"/>
    <property type="match status" value="1"/>
</dbReference>
<proteinExistence type="predicted"/>
<keyword evidence="4" id="KW-0547">Nucleotide-binding</keyword>
<evidence type="ECO:0000256" key="6">
    <source>
        <dbReference type="ARBA" id="ARBA00022840"/>
    </source>
</evidence>
<keyword evidence="11" id="KW-1185">Reference proteome</keyword>
<dbReference type="InterPro" id="IPR011009">
    <property type="entry name" value="Kinase-like_dom_sf"/>
</dbReference>
<accession>D8UIK1</accession>
<dbReference type="PROSITE" id="PS50011">
    <property type="entry name" value="PROTEIN_KINASE_DOM"/>
    <property type="match status" value="1"/>
</dbReference>
<dbReference type="InterPro" id="IPR008271">
    <property type="entry name" value="Ser/Thr_kinase_AS"/>
</dbReference>
<dbReference type="AlphaFoldDB" id="D8UIK1"/>
<evidence type="ECO:0000256" key="8">
    <source>
        <dbReference type="ARBA" id="ARBA00048367"/>
    </source>
</evidence>
<dbReference type="SUPFAM" id="SSF56112">
    <property type="entry name" value="Protein kinase-like (PK-like)"/>
    <property type="match status" value="1"/>
</dbReference>
<protein>
    <recommendedName>
        <fullName evidence="1">cyclin-dependent kinase</fullName>
        <ecNumber evidence="1">2.7.11.22</ecNumber>
    </recommendedName>
</protein>
<organism evidence="11">
    <name type="scientific">Volvox carteri f. nagariensis</name>
    <dbReference type="NCBI Taxonomy" id="3068"/>
    <lineage>
        <taxon>Eukaryota</taxon>
        <taxon>Viridiplantae</taxon>
        <taxon>Chlorophyta</taxon>
        <taxon>core chlorophytes</taxon>
        <taxon>Chlorophyceae</taxon>
        <taxon>CS clade</taxon>
        <taxon>Chlamydomonadales</taxon>
        <taxon>Volvocaceae</taxon>
        <taxon>Volvox</taxon>
    </lineage>
</organism>
<evidence type="ECO:0000256" key="5">
    <source>
        <dbReference type="ARBA" id="ARBA00022777"/>
    </source>
</evidence>
<comment type="catalytic activity">
    <reaction evidence="8">
        <text>L-seryl-[protein] + ATP = O-phospho-L-seryl-[protein] + ADP + H(+)</text>
        <dbReference type="Rhea" id="RHEA:17989"/>
        <dbReference type="Rhea" id="RHEA-COMP:9863"/>
        <dbReference type="Rhea" id="RHEA-COMP:11604"/>
        <dbReference type="ChEBI" id="CHEBI:15378"/>
        <dbReference type="ChEBI" id="CHEBI:29999"/>
        <dbReference type="ChEBI" id="CHEBI:30616"/>
        <dbReference type="ChEBI" id="CHEBI:83421"/>
        <dbReference type="ChEBI" id="CHEBI:456216"/>
        <dbReference type="EC" id="2.7.11.22"/>
    </reaction>
</comment>
<keyword evidence="2" id="KW-0723">Serine/threonine-protein kinase</keyword>
<dbReference type="KEGG" id="vcn:VOLCADRAFT_31877"/>
<feature type="non-terminal residue" evidence="10">
    <location>
        <position position="277"/>
    </location>
</feature>
<name>D8UIK1_VOLCA</name>